<feature type="domain" description="AB hydrolase-1" evidence="1">
    <location>
        <begin position="5"/>
        <end position="227"/>
    </location>
</feature>
<dbReference type="PANTHER" id="PTHR43798">
    <property type="entry name" value="MONOACYLGLYCEROL LIPASE"/>
    <property type="match status" value="1"/>
</dbReference>
<dbReference type="InterPro" id="IPR000073">
    <property type="entry name" value="AB_hydrolase_1"/>
</dbReference>
<dbReference type="SUPFAM" id="SSF53474">
    <property type="entry name" value="alpha/beta-Hydrolases"/>
    <property type="match status" value="1"/>
</dbReference>
<dbReference type="Gene3D" id="3.40.50.1820">
    <property type="entry name" value="alpha/beta hydrolase"/>
    <property type="match status" value="1"/>
</dbReference>
<dbReference type="Pfam" id="PF12697">
    <property type="entry name" value="Abhydrolase_6"/>
    <property type="match status" value="1"/>
</dbReference>
<name>A0A4Q2EG00_9ACTN</name>
<dbReference type="InterPro" id="IPR029058">
    <property type="entry name" value="AB_hydrolase_fold"/>
</dbReference>
<dbReference type="OrthoDB" id="5495375at2"/>
<dbReference type="GO" id="GO:0016787">
    <property type="term" value="F:hydrolase activity"/>
    <property type="evidence" value="ECO:0007669"/>
    <property type="project" value="UniProtKB-KW"/>
</dbReference>
<reference evidence="2 3" key="1">
    <citation type="submission" date="2018-01" db="EMBL/GenBank/DDBJ databases">
        <title>Lactibacter flavus gen. nov., sp. nov., a novel bacterium of the family Propionibacteriaceae isolated from raw milk and dairy products.</title>
        <authorList>
            <person name="Wenning M."/>
            <person name="Breitenwieser F."/>
            <person name="Huptas C."/>
            <person name="von Neubeck M."/>
            <person name="Busse H.-J."/>
            <person name="Scherer S."/>
        </authorList>
    </citation>
    <scope>NUCLEOTIDE SEQUENCE [LARGE SCALE GENOMIC DNA]</scope>
    <source>
        <strain evidence="2 3">VG341</strain>
    </source>
</reference>
<evidence type="ECO:0000259" key="1">
    <source>
        <dbReference type="Pfam" id="PF12697"/>
    </source>
</evidence>
<organism evidence="2 3">
    <name type="scientific">Propioniciclava flava</name>
    <dbReference type="NCBI Taxonomy" id="2072026"/>
    <lineage>
        <taxon>Bacteria</taxon>
        <taxon>Bacillati</taxon>
        <taxon>Actinomycetota</taxon>
        <taxon>Actinomycetes</taxon>
        <taxon>Propionibacteriales</taxon>
        <taxon>Propionibacteriaceae</taxon>
        <taxon>Propioniciclava</taxon>
    </lineage>
</organism>
<dbReference type="EMBL" id="PPCV01000008">
    <property type="protein sequence ID" value="RXW31472.1"/>
    <property type="molecule type" value="Genomic_DNA"/>
</dbReference>
<dbReference type="AlphaFoldDB" id="A0A4Q2EG00"/>
<keyword evidence="3" id="KW-1185">Reference proteome</keyword>
<proteinExistence type="predicted"/>
<evidence type="ECO:0000313" key="3">
    <source>
        <dbReference type="Proteomes" id="UP000290624"/>
    </source>
</evidence>
<dbReference type="RefSeq" id="WP_129459357.1">
    <property type="nucleotide sequence ID" value="NZ_PPCV01000008.1"/>
</dbReference>
<keyword evidence="2" id="KW-0378">Hydrolase</keyword>
<gene>
    <name evidence="2" type="ORF">C1706_11360</name>
</gene>
<evidence type="ECO:0000313" key="2">
    <source>
        <dbReference type="EMBL" id="RXW31472.1"/>
    </source>
</evidence>
<protein>
    <submittedName>
        <fullName evidence="2">Alpha/beta hydrolase</fullName>
    </submittedName>
</protein>
<comment type="caution">
    <text evidence="2">The sequence shown here is derived from an EMBL/GenBank/DDBJ whole genome shotgun (WGS) entry which is preliminary data.</text>
</comment>
<sequence>MSAQVVFVHGIRTSRTMWRRQVAHLEEAGIGARSLDLPGHGTRLDEAFTLDAALDTIDSAVREAAQDGPVLLVGHSMGGILSTAYAGMTPSAPLGALMAVSCTSVPRGVGLAAYRGVLRAVDRLPSRGLGLTRLILAATLPADTRGDFAAGGYALDAQDAALASLAHLDLRSAVRQLTVPAWFVNGQFDQLRAHEWAFRRWAPQARFTIVPRASHLVTAMRPDTFNALLDEALAALTPAEVSPAS</sequence>
<accession>A0A4Q2EG00</accession>
<dbReference type="InterPro" id="IPR050266">
    <property type="entry name" value="AB_hydrolase_sf"/>
</dbReference>
<dbReference type="Proteomes" id="UP000290624">
    <property type="component" value="Unassembled WGS sequence"/>
</dbReference>